<keyword evidence="2" id="KW-0732">Signal</keyword>
<evidence type="ECO:0000313" key="3">
    <source>
        <dbReference type="EMBL" id="KSU48092.1"/>
    </source>
</evidence>
<proteinExistence type="predicted"/>
<sequence length="213" mass="24294">MKKSFVAVLFLSSFGLAACSNDSPASLHEQLEQQVKGEEKAFTLADQRARKDEISVNTYQAVLDAGAEEIKRSQNEREELEALNDERLALLKQEETLRKETYAELDLEELQDAVNQLDGKAKTEGTALVTIIKERQQTFQTFSKTYRQAMDAEKKVLSHLTKKPDFVKIDESTADLNRLTRKATASLKKWNTLTVQYNQTKTRLYRLLDTSTQ</sequence>
<organism evidence="3 4">
    <name type="scientific">Exiguobacterium indicum</name>
    <dbReference type="NCBI Taxonomy" id="296995"/>
    <lineage>
        <taxon>Bacteria</taxon>
        <taxon>Bacillati</taxon>
        <taxon>Bacillota</taxon>
        <taxon>Bacilli</taxon>
        <taxon>Bacillales</taxon>
        <taxon>Bacillales Family XII. Incertae Sedis</taxon>
        <taxon>Exiguobacterium</taxon>
    </lineage>
</organism>
<protein>
    <recommendedName>
        <fullName evidence="5">Cell-wall binding lipoprotein</fullName>
    </recommendedName>
</protein>
<dbReference type="AlphaFoldDB" id="A0A0V8GCU4"/>
<dbReference type="InterPro" id="IPR036785">
    <property type="entry name" value="YkyA-like_sf"/>
</dbReference>
<feature type="coiled-coil region" evidence="1">
    <location>
        <begin position="63"/>
        <end position="100"/>
    </location>
</feature>
<evidence type="ECO:0008006" key="5">
    <source>
        <dbReference type="Google" id="ProtNLM"/>
    </source>
</evidence>
<accession>A0A0V8GCU4</accession>
<comment type="caution">
    <text evidence="3">The sequence shown here is derived from an EMBL/GenBank/DDBJ whole genome shotgun (WGS) entry which is preliminary data.</text>
</comment>
<evidence type="ECO:0000313" key="4">
    <source>
        <dbReference type="Proteomes" id="UP000053797"/>
    </source>
</evidence>
<dbReference type="OrthoDB" id="2576511at2"/>
<dbReference type="RefSeq" id="WP_058265733.1">
    <property type="nucleotide sequence ID" value="NZ_FMYN01000005.1"/>
</dbReference>
<dbReference type="PROSITE" id="PS51257">
    <property type="entry name" value="PROKAR_LIPOPROTEIN"/>
    <property type="match status" value="1"/>
</dbReference>
<name>A0A0V8GCU4_9BACL</name>
<dbReference type="Proteomes" id="UP000053797">
    <property type="component" value="Unassembled WGS sequence"/>
</dbReference>
<dbReference type="EMBL" id="LNQL01000005">
    <property type="protein sequence ID" value="KSU48092.1"/>
    <property type="molecule type" value="Genomic_DNA"/>
</dbReference>
<feature type="chain" id="PRO_5038530054" description="Cell-wall binding lipoprotein" evidence="2">
    <location>
        <begin position="18"/>
        <end position="213"/>
    </location>
</feature>
<dbReference type="SUPFAM" id="SSF140423">
    <property type="entry name" value="MW0975(SA0943)-like"/>
    <property type="match status" value="1"/>
</dbReference>
<dbReference type="Pfam" id="PF10368">
    <property type="entry name" value="YkyA"/>
    <property type="match status" value="1"/>
</dbReference>
<evidence type="ECO:0000256" key="2">
    <source>
        <dbReference type="SAM" id="SignalP"/>
    </source>
</evidence>
<dbReference type="Gene3D" id="1.20.120.570">
    <property type="entry name" value="YkyA-like"/>
    <property type="match status" value="1"/>
</dbReference>
<evidence type="ECO:0000256" key="1">
    <source>
        <dbReference type="SAM" id="Coils"/>
    </source>
</evidence>
<reference evidence="3 4" key="1">
    <citation type="journal article" date="2015" name="Int. J. Syst. Evol. Microbiol.">
        <title>Exiguobacterium enclense sp. nov., isolated from sediment.</title>
        <authorList>
            <person name="Dastager S.G."/>
            <person name="Mawlankar R."/>
            <person name="Sonalkar V.V."/>
            <person name="Thorat M.N."/>
            <person name="Mual P."/>
            <person name="Verma A."/>
            <person name="Krishnamurthi S."/>
            <person name="Tang S.K."/>
            <person name="Li W.J."/>
        </authorList>
    </citation>
    <scope>NUCLEOTIDE SEQUENCE [LARGE SCALE GENOMIC DNA]</scope>
    <source>
        <strain evidence="3 4">NIO-1109</strain>
    </source>
</reference>
<feature type="signal peptide" evidence="2">
    <location>
        <begin position="1"/>
        <end position="17"/>
    </location>
</feature>
<dbReference type="InterPro" id="IPR019454">
    <property type="entry name" value="Lipoprot_YkyA-like"/>
</dbReference>
<gene>
    <name evidence="3" type="ORF">AS033_13200</name>
</gene>
<keyword evidence="1" id="KW-0175">Coiled coil</keyword>